<accession>A0A841J894</accession>
<dbReference type="RefSeq" id="WP_183586149.1">
    <property type="nucleotide sequence ID" value="NZ_JACHCA010000003.1"/>
</dbReference>
<dbReference type="InterPro" id="IPR013830">
    <property type="entry name" value="SGNH_hydro"/>
</dbReference>
<organism evidence="2 3">
    <name type="scientific">Mucilaginibacter lappiensis</name>
    <dbReference type="NCBI Taxonomy" id="354630"/>
    <lineage>
        <taxon>Bacteria</taxon>
        <taxon>Pseudomonadati</taxon>
        <taxon>Bacteroidota</taxon>
        <taxon>Sphingobacteriia</taxon>
        <taxon>Sphingobacteriales</taxon>
        <taxon>Sphingobacteriaceae</taxon>
        <taxon>Mucilaginibacter</taxon>
    </lineage>
</organism>
<reference evidence="2 3" key="1">
    <citation type="submission" date="2020-08" db="EMBL/GenBank/DDBJ databases">
        <title>Genomic Encyclopedia of Type Strains, Phase IV (KMG-V): Genome sequencing to study the core and pangenomes of soil and plant-associated prokaryotes.</title>
        <authorList>
            <person name="Whitman W."/>
        </authorList>
    </citation>
    <scope>NUCLEOTIDE SEQUENCE [LARGE SCALE GENOMIC DNA]</scope>
    <source>
        <strain evidence="2 3">MP601</strain>
    </source>
</reference>
<dbReference type="Gene3D" id="3.40.50.1110">
    <property type="entry name" value="SGNH hydrolase"/>
    <property type="match status" value="1"/>
</dbReference>
<comment type="caution">
    <text evidence="2">The sequence shown here is derived from an EMBL/GenBank/DDBJ whole genome shotgun (WGS) entry which is preliminary data.</text>
</comment>
<proteinExistence type="predicted"/>
<evidence type="ECO:0000313" key="3">
    <source>
        <dbReference type="Proteomes" id="UP000548326"/>
    </source>
</evidence>
<dbReference type="SUPFAM" id="SSF52266">
    <property type="entry name" value="SGNH hydrolase"/>
    <property type="match status" value="1"/>
</dbReference>
<feature type="domain" description="SGNH hydrolase-type esterase" evidence="1">
    <location>
        <begin position="602"/>
        <end position="773"/>
    </location>
</feature>
<sequence length="890" mass="93903">MAKVIKTNQLDLVADLTNAQVIGLDKNGKDARFPLAQIVRNSLGPFKFNDPAPVAPLLNQIVELVGNGDIGANPSGVYANLKMAANTPLVLPAVADGNGILVATAQWNGLFWIPFLKQAPLPLAQNKIAPWIAQVYKINDQVSYNGKFWYATIAIASTDIPGTSPKWSSILTGYDSKLDSSSLNTDVQYTDNLVDVSAYIANTTIRTDTGGFLNEAGARVYQVGVNPAKGVLSVGNIPTGGSKAYRFLDSLNNVLAFAGIGSTQTQVLNIAIPANSFIFQIVGKSGSNAETSADKLMVNYGSTVKPWVQFSFTFINSINGQPITPKPKQTSADSDQTTDLPFTVVGSDGFLRLTTSRLVYNPNSGFSFGHDVNIGSRSLSGVKTAANDSEAVPFSQVNSLLSPINQTTGNQFLIPIPDLMTDPDVPVIETISTASAFATASVVGWNTGIISILGGALTQASTSYPQSGYGVARYATGANLNPPVTLEFTFTGSTFEFLTMGQGQVFRLLVDGKFVNKSFTTIAANGNIYFQKITFATSKKRRITIEGALGFFFGGIRYPAGSSVTPSDRTATLDNVTIGTAVHYFSRMAGMLLVFVLSDSFGEPTGTTGQQGYAFIMGKMLAWNIVASGAGGTGYVNPGPAGRVKFGDRFANDIAAFKPDIIVLAGGINDGAQPTATFTAAVKALFDQAKAVTSAKEVIVMGSWRNKGPQYTPVQQITNDAVLRGKAAEYGFIFIDESGLITGNGNSGAPNGSGNADIYVGGDGTHYNDAGHTMLGLNSAQTYIRQKNKFISSGTPARRMIDTVDADTTGVANSDGQNLSIITANRVYTPPAVSDGKSFKIINYNTAAGFAWTFAAGTVKDVAGNAITAIPNGSIINLFGSLKSNTWIKE</sequence>
<dbReference type="Pfam" id="PF13472">
    <property type="entry name" value="Lipase_GDSL_2"/>
    <property type="match status" value="1"/>
</dbReference>
<name>A0A841J894_9SPHI</name>
<dbReference type="EMBL" id="JACHCA010000003">
    <property type="protein sequence ID" value="MBB6126970.1"/>
    <property type="molecule type" value="Genomic_DNA"/>
</dbReference>
<evidence type="ECO:0000313" key="2">
    <source>
        <dbReference type="EMBL" id="MBB6126970.1"/>
    </source>
</evidence>
<dbReference type="CDD" id="cd00229">
    <property type="entry name" value="SGNH_hydrolase"/>
    <property type="match status" value="1"/>
</dbReference>
<dbReference type="GO" id="GO:0016788">
    <property type="term" value="F:hydrolase activity, acting on ester bonds"/>
    <property type="evidence" value="ECO:0007669"/>
    <property type="project" value="UniProtKB-ARBA"/>
</dbReference>
<evidence type="ECO:0000259" key="1">
    <source>
        <dbReference type="Pfam" id="PF13472"/>
    </source>
</evidence>
<dbReference type="InterPro" id="IPR036514">
    <property type="entry name" value="SGNH_hydro_sf"/>
</dbReference>
<protein>
    <recommendedName>
        <fullName evidence="1">SGNH hydrolase-type esterase domain-containing protein</fullName>
    </recommendedName>
</protein>
<gene>
    <name evidence="2" type="ORF">HDF22_001076</name>
</gene>
<dbReference type="Proteomes" id="UP000548326">
    <property type="component" value="Unassembled WGS sequence"/>
</dbReference>
<dbReference type="AlphaFoldDB" id="A0A841J894"/>